<evidence type="ECO:0000313" key="4">
    <source>
        <dbReference type="Proteomes" id="UP000490980"/>
    </source>
</evidence>
<protein>
    <submittedName>
        <fullName evidence="3">DUF4055 domain-containing protein</fullName>
    </submittedName>
</protein>
<evidence type="ECO:0000256" key="1">
    <source>
        <dbReference type="SAM" id="MobiDB-lite"/>
    </source>
</evidence>
<dbReference type="Pfam" id="PF13264">
    <property type="entry name" value="DUF4055"/>
    <property type="match status" value="1"/>
</dbReference>
<keyword evidence="4" id="KW-1185">Reference proteome</keyword>
<evidence type="ECO:0000259" key="2">
    <source>
        <dbReference type="Pfam" id="PF13264"/>
    </source>
</evidence>
<feature type="compositionally biased region" description="Gly residues" evidence="1">
    <location>
        <begin position="483"/>
        <end position="492"/>
    </location>
</feature>
<dbReference type="InterPro" id="IPR025129">
    <property type="entry name" value="DUF4055"/>
</dbReference>
<dbReference type="AlphaFoldDB" id="A0A7X5ZJ10"/>
<proteinExistence type="predicted"/>
<reference evidence="3 4" key="1">
    <citation type="submission" date="2020-03" db="EMBL/GenBank/DDBJ databases">
        <authorList>
            <person name="Lai Q."/>
        </authorList>
    </citation>
    <scope>NUCLEOTIDE SEQUENCE [LARGE SCALE GENOMIC DNA]</scope>
    <source>
        <strain evidence="3 4">CCUG 25036</strain>
    </source>
</reference>
<dbReference type="EMBL" id="JAARLZ010000006">
    <property type="protein sequence ID" value="NII07250.1"/>
    <property type="molecule type" value="Genomic_DNA"/>
</dbReference>
<evidence type="ECO:0000313" key="3">
    <source>
        <dbReference type="EMBL" id="NII07250.1"/>
    </source>
</evidence>
<sequence>MTDVTFTRREYNKAARRWKLVRDFCAGAEAVKAMPEAYLPRPNPHDKSEENKRRYDTYVERAQFYGATGHTKLTLVGAAFRTWPTLTVPTALDLVKTDVDGKGVSIYQQSQDVVGNILETGRHGLLVDYPAVDGSRVSVADQQSGGVQPTICSYPAEAVINWKYRRVGSKQLLCLVVLKECVDKDTPDGFGTEEVAQYRVLRLNDGGNYTQEVWSTEGKSTTLATPAFTPNNSSGQPWKAIPFTFVGSQSNDASVDPAPLYDMAELNKGHYRNSADYEDSTYLVGQPQVYITGLDEQWRDYLEKAGIYVGSRSILPLPVGGAAGILQPLPNTMVKEAMDAKERQLVAIGARLFEPGSAAKTATQDQNESAAEHSVLSLVVSNVNEAYEQCLRWYAEFAGVTGEVTYKISQDYTQITLDPQVMDTLLKGVQAGRIPVSAFWQYLRDRGIIAAEKTDDELRDELEQQDPSLTSGVLGGALDDGEGGNGDLGGAG</sequence>
<organism evidence="3 4">
    <name type="scientific">Luteibacter anthropi</name>
    <dbReference type="NCBI Taxonomy" id="564369"/>
    <lineage>
        <taxon>Bacteria</taxon>
        <taxon>Pseudomonadati</taxon>
        <taxon>Pseudomonadota</taxon>
        <taxon>Gammaproteobacteria</taxon>
        <taxon>Lysobacterales</taxon>
        <taxon>Rhodanobacteraceae</taxon>
        <taxon>Luteibacter</taxon>
    </lineage>
</organism>
<name>A0A7X5ZJ10_9GAMM</name>
<feature type="domain" description="DUF4055" evidence="2">
    <location>
        <begin position="259"/>
        <end position="397"/>
    </location>
</feature>
<gene>
    <name evidence="3" type="ORF">HBF25_12735</name>
</gene>
<accession>A0A7X5ZJ10</accession>
<feature type="region of interest" description="Disordered" evidence="1">
    <location>
        <begin position="460"/>
        <end position="492"/>
    </location>
</feature>
<dbReference type="Proteomes" id="UP000490980">
    <property type="component" value="Unassembled WGS sequence"/>
</dbReference>
<dbReference type="RefSeq" id="WP_166948963.1">
    <property type="nucleotide sequence ID" value="NZ_JAARLZ010000006.1"/>
</dbReference>
<comment type="caution">
    <text evidence="3">The sequence shown here is derived from an EMBL/GenBank/DDBJ whole genome shotgun (WGS) entry which is preliminary data.</text>
</comment>